<dbReference type="Pfam" id="PF01753">
    <property type="entry name" value="zf-MYND"/>
    <property type="match status" value="1"/>
</dbReference>
<keyword evidence="2 4" id="KW-0863">Zinc-finger</keyword>
<dbReference type="PROSITE" id="PS50865">
    <property type="entry name" value="ZF_MYND_2"/>
    <property type="match status" value="1"/>
</dbReference>
<evidence type="ECO:0000256" key="4">
    <source>
        <dbReference type="PROSITE-ProRule" id="PRU00134"/>
    </source>
</evidence>
<reference evidence="6" key="1">
    <citation type="submission" date="2023-03" db="EMBL/GenBank/DDBJ databases">
        <title>Massive genome expansion in bonnet fungi (Mycena s.s.) driven by repeated elements and novel gene families across ecological guilds.</title>
        <authorList>
            <consortium name="Lawrence Berkeley National Laboratory"/>
            <person name="Harder C.B."/>
            <person name="Miyauchi S."/>
            <person name="Viragh M."/>
            <person name="Kuo A."/>
            <person name="Thoen E."/>
            <person name="Andreopoulos B."/>
            <person name="Lu D."/>
            <person name="Skrede I."/>
            <person name="Drula E."/>
            <person name="Henrissat B."/>
            <person name="Morin E."/>
            <person name="Kohler A."/>
            <person name="Barry K."/>
            <person name="LaButti K."/>
            <person name="Morin E."/>
            <person name="Salamov A."/>
            <person name="Lipzen A."/>
            <person name="Mereny Z."/>
            <person name="Hegedus B."/>
            <person name="Baldrian P."/>
            <person name="Stursova M."/>
            <person name="Weitz H."/>
            <person name="Taylor A."/>
            <person name="Grigoriev I.V."/>
            <person name="Nagy L.G."/>
            <person name="Martin F."/>
            <person name="Kauserud H."/>
        </authorList>
    </citation>
    <scope>NUCLEOTIDE SEQUENCE</scope>
    <source>
        <strain evidence="6">CBHHK173m</strain>
    </source>
</reference>
<evidence type="ECO:0000256" key="1">
    <source>
        <dbReference type="ARBA" id="ARBA00022723"/>
    </source>
</evidence>
<evidence type="ECO:0000313" key="6">
    <source>
        <dbReference type="EMBL" id="KAJ7091934.1"/>
    </source>
</evidence>
<evidence type="ECO:0000313" key="7">
    <source>
        <dbReference type="Proteomes" id="UP001222325"/>
    </source>
</evidence>
<dbReference type="SUPFAM" id="SSF144232">
    <property type="entry name" value="HIT/MYND zinc finger-like"/>
    <property type="match status" value="1"/>
</dbReference>
<dbReference type="SUPFAM" id="SSF48452">
    <property type="entry name" value="TPR-like"/>
    <property type="match status" value="1"/>
</dbReference>
<keyword evidence="1" id="KW-0479">Metal-binding</keyword>
<accession>A0AAD6XSC4</accession>
<evidence type="ECO:0000259" key="5">
    <source>
        <dbReference type="PROSITE" id="PS50865"/>
    </source>
</evidence>
<evidence type="ECO:0000256" key="2">
    <source>
        <dbReference type="ARBA" id="ARBA00022771"/>
    </source>
</evidence>
<sequence>MASSRQAATLFNQGQMLYDAGRVPEAFELYRRAIVMVLDRGNVLQKVPSAPAETAEEFLVIIWQNLLACFREPSARFTQESSPAAYELLYSFRPSAGSRAHPQFNRPQGKRVLKAMQIMAGGALGILAWNKGERATAAKRYQEALDVAATHPPFVTPAPGLKHLEKMMVFEVQELRTNLERLGLNDTVTARMAGQGPGRRKDVLDAPHTRVDPDAGEVLAHQSTFVVATDACGRSGCLNRGVNFKRCSACKKTPYCSVECQKADWKKHKTTH</sequence>
<dbReference type="InterPro" id="IPR011990">
    <property type="entry name" value="TPR-like_helical_dom_sf"/>
</dbReference>
<dbReference type="Gene3D" id="1.25.40.10">
    <property type="entry name" value="Tetratricopeptide repeat domain"/>
    <property type="match status" value="1"/>
</dbReference>
<dbReference type="EMBL" id="JARJCN010000019">
    <property type="protein sequence ID" value="KAJ7091934.1"/>
    <property type="molecule type" value="Genomic_DNA"/>
</dbReference>
<evidence type="ECO:0000256" key="3">
    <source>
        <dbReference type="ARBA" id="ARBA00022833"/>
    </source>
</evidence>
<dbReference type="InterPro" id="IPR002893">
    <property type="entry name" value="Znf_MYND"/>
</dbReference>
<feature type="domain" description="MYND-type" evidence="5">
    <location>
        <begin position="229"/>
        <end position="272"/>
    </location>
</feature>
<name>A0AAD6XSC4_9AGAR</name>
<dbReference type="Proteomes" id="UP001222325">
    <property type="component" value="Unassembled WGS sequence"/>
</dbReference>
<organism evidence="6 7">
    <name type="scientific">Mycena belliarum</name>
    <dbReference type="NCBI Taxonomy" id="1033014"/>
    <lineage>
        <taxon>Eukaryota</taxon>
        <taxon>Fungi</taxon>
        <taxon>Dikarya</taxon>
        <taxon>Basidiomycota</taxon>
        <taxon>Agaricomycotina</taxon>
        <taxon>Agaricomycetes</taxon>
        <taxon>Agaricomycetidae</taxon>
        <taxon>Agaricales</taxon>
        <taxon>Marasmiineae</taxon>
        <taxon>Mycenaceae</taxon>
        <taxon>Mycena</taxon>
    </lineage>
</organism>
<proteinExistence type="predicted"/>
<dbReference type="GO" id="GO:0008270">
    <property type="term" value="F:zinc ion binding"/>
    <property type="evidence" value="ECO:0007669"/>
    <property type="project" value="UniProtKB-KW"/>
</dbReference>
<dbReference type="Gene3D" id="6.10.140.2220">
    <property type="match status" value="1"/>
</dbReference>
<dbReference type="AlphaFoldDB" id="A0AAD6XSC4"/>
<gene>
    <name evidence="6" type="ORF">B0H15DRAFT_834622</name>
</gene>
<keyword evidence="3" id="KW-0862">Zinc</keyword>
<protein>
    <recommendedName>
        <fullName evidence="5">MYND-type domain-containing protein</fullName>
    </recommendedName>
</protein>
<comment type="caution">
    <text evidence="6">The sequence shown here is derived from an EMBL/GenBank/DDBJ whole genome shotgun (WGS) entry which is preliminary data.</text>
</comment>
<keyword evidence="7" id="KW-1185">Reference proteome</keyword>